<organism evidence="2 3">
    <name type="scientific">Pleuronectes platessa</name>
    <name type="common">European plaice</name>
    <dbReference type="NCBI Taxonomy" id="8262"/>
    <lineage>
        <taxon>Eukaryota</taxon>
        <taxon>Metazoa</taxon>
        <taxon>Chordata</taxon>
        <taxon>Craniata</taxon>
        <taxon>Vertebrata</taxon>
        <taxon>Euteleostomi</taxon>
        <taxon>Actinopterygii</taxon>
        <taxon>Neopterygii</taxon>
        <taxon>Teleostei</taxon>
        <taxon>Neoteleostei</taxon>
        <taxon>Acanthomorphata</taxon>
        <taxon>Carangaria</taxon>
        <taxon>Pleuronectiformes</taxon>
        <taxon>Pleuronectoidei</taxon>
        <taxon>Pleuronectidae</taxon>
        <taxon>Pleuronectes</taxon>
    </lineage>
</organism>
<keyword evidence="1" id="KW-1133">Transmembrane helix</keyword>
<proteinExistence type="predicted"/>
<reference evidence="2" key="1">
    <citation type="submission" date="2020-03" db="EMBL/GenBank/DDBJ databases">
        <authorList>
            <person name="Weist P."/>
        </authorList>
    </citation>
    <scope>NUCLEOTIDE SEQUENCE</scope>
</reference>
<name>A0A9N7YNV4_PLEPL</name>
<sequence length="126" mass="14149">MAYFDVFRMKKRKEKLKRRSTGSNSIISCDLSVTLDKTLLVFLHPTALLHIFPLLMTLIVFHCSRQFEEPGQAKHEVSPCNTGSRLTRDDSFGEALCSLYVYRAESNPCPVNFLLSHMGPPSTAAA</sequence>
<keyword evidence="1" id="KW-0812">Transmembrane</keyword>
<feature type="non-terminal residue" evidence="2">
    <location>
        <position position="126"/>
    </location>
</feature>
<protein>
    <submittedName>
        <fullName evidence="2">Uncharacterized protein</fullName>
    </submittedName>
</protein>
<evidence type="ECO:0000313" key="2">
    <source>
        <dbReference type="EMBL" id="CAB1431089.1"/>
    </source>
</evidence>
<comment type="caution">
    <text evidence="2">The sequence shown here is derived from an EMBL/GenBank/DDBJ whole genome shotgun (WGS) entry which is preliminary data.</text>
</comment>
<dbReference type="Proteomes" id="UP001153269">
    <property type="component" value="Unassembled WGS sequence"/>
</dbReference>
<feature type="transmembrane region" description="Helical" evidence="1">
    <location>
        <begin position="41"/>
        <end position="61"/>
    </location>
</feature>
<evidence type="ECO:0000256" key="1">
    <source>
        <dbReference type="SAM" id="Phobius"/>
    </source>
</evidence>
<gene>
    <name evidence="2" type="ORF">PLEPLA_LOCUS19088</name>
</gene>
<dbReference type="AlphaFoldDB" id="A0A9N7YNV4"/>
<keyword evidence="1" id="KW-0472">Membrane</keyword>
<evidence type="ECO:0000313" key="3">
    <source>
        <dbReference type="Proteomes" id="UP001153269"/>
    </source>
</evidence>
<keyword evidence="3" id="KW-1185">Reference proteome</keyword>
<accession>A0A9N7YNV4</accession>
<dbReference type="EMBL" id="CADEAL010001303">
    <property type="protein sequence ID" value="CAB1431089.1"/>
    <property type="molecule type" value="Genomic_DNA"/>
</dbReference>